<reference key="2">
    <citation type="submission" date="2011-08" db="EMBL/GenBank/DDBJ databases">
        <title>Genome sequence of Naumovozyma castellii.</title>
        <authorList>
            <person name="Gordon J.L."/>
            <person name="Armisen D."/>
            <person name="Proux-Wera E."/>
            <person name="OhEigeartaigh S.S."/>
            <person name="Byrne K.P."/>
            <person name="Wolfe K.H."/>
        </authorList>
    </citation>
    <scope>NUCLEOTIDE SEQUENCE</scope>
    <source>
        <strain>Type strain:CBS 4309</strain>
    </source>
</reference>
<dbReference type="KEGG" id="ncs:NCAS_0E01820"/>
<gene>
    <name evidence="2" type="primary">NCAS0E01820</name>
    <name evidence="2" type="ordered locus">NCAS_0E01820</name>
</gene>
<name>G0VFI6_NAUCA</name>
<organism evidence="2 3">
    <name type="scientific">Naumovozyma castellii</name>
    <name type="common">Yeast</name>
    <name type="synonym">Saccharomyces castellii</name>
    <dbReference type="NCBI Taxonomy" id="27288"/>
    <lineage>
        <taxon>Eukaryota</taxon>
        <taxon>Fungi</taxon>
        <taxon>Dikarya</taxon>
        <taxon>Ascomycota</taxon>
        <taxon>Saccharomycotina</taxon>
        <taxon>Saccharomycetes</taxon>
        <taxon>Saccharomycetales</taxon>
        <taxon>Saccharomycetaceae</taxon>
        <taxon>Naumovozyma</taxon>
    </lineage>
</organism>
<dbReference type="OMA" id="QGFLWTG"/>
<evidence type="ECO:0000256" key="1">
    <source>
        <dbReference type="SAM" id="Phobius"/>
    </source>
</evidence>
<sequence>MGKEVLNIPDLRVEQTFKRAVAKETKEYIIKNKATFPRSTITELTRVEKAVICSKVILRDILVMPFLQSVAWTGFLIVLKPWLRTTVTFGRKMGSSAMDLITGRNLVKSKPKSI</sequence>
<dbReference type="Proteomes" id="UP000001640">
    <property type="component" value="Chromosome 5"/>
</dbReference>
<evidence type="ECO:0000313" key="2">
    <source>
        <dbReference type="EMBL" id="CCC70252.1"/>
    </source>
</evidence>
<dbReference type="AlphaFoldDB" id="G0VFI6"/>
<dbReference type="eggNOG" id="ENOG502SE22">
    <property type="taxonomic scope" value="Eukaryota"/>
</dbReference>
<proteinExistence type="predicted"/>
<keyword evidence="1" id="KW-0812">Transmembrane</keyword>
<keyword evidence="3" id="KW-1185">Reference proteome</keyword>
<dbReference type="EMBL" id="HE576756">
    <property type="protein sequence ID" value="CCC70252.1"/>
    <property type="molecule type" value="Genomic_DNA"/>
</dbReference>
<protein>
    <submittedName>
        <fullName evidence="2">Uncharacterized protein</fullName>
    </submittedName>
</protein>
<dbReference type="OrthoDB" id="2430343at2759"/>
<dbReference type="RefSeq" id="XP_003676612.1">
    <property type="nucleotide sequence ID" value="XM_003676564.1"/>
</dbReference>
<dbReference type="HOGENOM" id="CLU_156033_1_0_1"/>
<dbReference type="GeneID" id="96903884"/>
<dbReference type="STRING" id="1064592.G0VFI6"/>
<keyword evidence="1" id="KW-0472">Membrane</keyword>
<accession>G0VFI6</accession>
<dbReference type="InParanoid" id="G0VFI6"/>
<keyword evidence="1" id="KW-1133">Transmembrane helix</keyword>
<reference evidence="2 3" key="1">
    <citation type="journal article" date="2011" name="Proc. Natl. Acad. Sci. U.S.A.">
        <title>Evolutionary erosion of yeast sex chromosomes by mating-type switching accidents.</title>
        <authorList>
            <person name="Gordon J.L."/>
            <person name="Armisen D."/>
            <person name="Proux-Wera E."/>
            <person name="Oheigeartaigh S.S."/>
            <person name="Byrne K.P."/>
            <person name="Wolfe K.H."/>
        </authorList>
    </citation>
    <scope>NUCLEOTIDE SEQUENCE [LARGE SCALE GENOMIC DNA]</scope>
    <source>
        <strain evidence="3">ATCC 76901 / BCRC 22586 / CBS 4309 / NBRC 1992 / NRRL Y-12630</strain>
    </source>
</reference>
<feature type="transmembrane region" description="Helical" evidence="1">
    <location>
        <begin position="61"/>
        <end position="83"/>
    </location>
</feature>
<evidence type="ECO:0000313" key="3">
    <source>
        <dbReference type="Proteomes" id="UP000001640"/>
    </source>
</evidence>